<dbReference type="PANTHER" id="PTHR32060">
    <property type="entry name" value="TAIL-SPECIFIC PROTEASE"/>
    <property type="match status" value="1"/>
</dbReference>
<feature type="signal peptide" evidence="1">
    <location>
        <begin position="1"/>
        <end position="34"/>
    </location>
</feature>
<dbReference type="EMBL" id="SRKZ01000001">
    <property type="protein sequence ID" value="TGD82968.1"/>
    <property type="molecule type" value="Genomic_DNA"/>
</dbReference>
<dbReference type="InterPro" id="IPR029045">
    <property type="entry name" value="ClpP/crotonase-like_dom_sf"/>
</dbReference>
<reference evidence="3 4" key="1">
    <citation type="submission" date="2019-04" db="EMBL/GenBank/DDBJ databases">
        <authorList>
            <person name="Feng G."/>
            <person name="Zhang J."/>
            <person name="Zhu H."/>
        </authorList>
    </citation>
    <scope>NUCLEOTIDE SEQUENCE [LARGE SCALE GENOMIC DNA]</scope>
    <source>
        <strain evidence="3 4">JCM 19491</strain>
    </source>
</reference>
<keyword evidence="4" id="KW-1185">Reference proteome</keyword>
<dbReference type="SUPFAM" id="SSF52096">
    <property type="entry name" value="ClpP/crotonase"/>
    <property type="match status" value="1"/>
</dbReference>
<dbReference type="GO" id="GO:0007165">
    <property type="term" value="P:signal transduction"/>
    <property type="evidence" value="ECO:0007669"/>
    <property type="project" value="TreeGrafter"/>
</dbReference>
<name>A0A4Z0MUH7_9BACT</name>
<dbReference type="PANTHER" id="PTHR32060:SF30">
    <property type="entry name" value="CARBOXY-TERMINAL PROCESSING PROTEASE CTPA"/>
    <property type="match status" value="1"/>
</dbReference>
<dbReference type="Gene3D" id="3.90.226.10">
    <property type="entry name" value="2-enoyl-CoA Hydratase, Chain A, domain 1"/>
    <property type="match status" value="1"/>
</dbReference>
<keyword evidence="1" id="KW-0732">Signal</keyword>
<feature type="chain" id="PRO_5021204465" evidence="1">
    <location>
        <begin position="35"/>
        <end position="594"/>
    </location>
</feature>
<dbReference type="OrthoDB" id="5379939at2"/>
<sequence length="594" mass="65945">MQLHVFIQPIFMPIFSRAGLLSGLGMLLSLAAQAQTPAAPKEAPVYKASLDTAFQKGSGLVLSKLTAQQLENLTALGQVWGFVKYYHPVVAAGQVDWDKELFRVLPAALASRTTAERSALLGQWIAKLGPAAPCATCAKRPALPVRQEPDLVWLTDNRLYTAELQQQLDYLKHNRNQGSHYYVAEGNVLSPGFTHEEAYATHTYPDAGLRILALFRYWNMIQYFFPYKYAIGENWQQVLPEFLPQFVEAPNALQYRLVTLRLLARIHDGHATLNPDATLDQYMGAYIVPAAVKFIDRQAVVLRVRQDGLLPRPPLEPGDILTHIDGVSVVDIVKQRLPLTPGSNEAGQLRMLASDLLRGNTDQTQLQLLRAGKPLTVSAPRYLLDKLPPVRPQPADSAYRFLKPDIGYLTMAKTKQQQLPTIFRTFKNTKGLVVDIRNYPTDFSATQQLPGYFLTKPKAFAKFAKFDISYPGRFLRFSSKFLKPIGTPYTGKLIVLVDETSISLAEYTAMALRATPHAIILGSPTAGADGDVSRIVLPGNLVTRISGTGVYYPDGRETQRIGIVPDVQLRPTVQGIREGRDELLEKALELIDKG</sequence>
<organism evidence="3 4">
    <name type="scientific">Hymenobacter wooponensis</name>
    <dbReference type="NCBI Taxonomy" id="1525360"/>
    <lineage>
        <taxon>Bacteria</taxon>
        <taxon>Pseudomonadati</taxon>
        <taxon>Bacteroidota</taxon>
        <taxon>Cytophagia</taxon>
        <taxon>Cytophagales</taxon>
        <taxon>Hymenobacteraceae</taxon>
        <taxon>Hymenobacter</taxon>
    </lineage>
</organism>
<dbReference type="GO" id="GO:0008236">
    <property type="term" value="F:serine-type peptidase activity"/>
    <property type="evidence" value="ECO:0007669"/>
    <property type="project" value="InterPro"/>
</dbReference>
<protein>
    <submittedName>
        <fullName evidence="3">Peptidase S41</fullName>
    </submittedName>
</protein>
<evidence type="ECO:0000256" key="1">
    <source>
        <dbReference type="SAM" id="SignalP"/>
    </source>
</evidence>
<dbReference type="Gene3D" id="3.30.750.44">
    <property type="match status" value="1"/>
</dbReference>
<dbReference type="SMART" id="SM00245">
    <property type="entry name" value="TSPc"/>
    <property type="match status" value="1"/>
</dbReference>
<dbReference type="GO" id="GO:0004175">
    <property type="term" value="F:endopeptidase activity"/>
    <property type="evidence" value="ECO:0007669"/>
    <property type="project" value="TreeGrafter"/>
</dbReference>
<dbReference type="AlphaFoldDB" id="A0A4Z0MUH7"/>
<dbReference type="Proteomes" id="UP000298284">
    <property type="component" value="Unassembled WGS sequence"/>
</dbReference>
<dbReference type="Pfam" id="PF03572">
    <property type="entry name" value="Peptidase_S41"/>
    <property type="match status" value="1"/>
</dbReference>
<proteinExistence type="predicted"/>
<dbReference type="GO" id="GO:0030288">
    <property type="term" value="C:outer membrane-bounded periplasmic space"/>
    <property type="evidence" value="ECO:0007669"/>
    <property type="project" value="TreeGrafter"/>
</dbReference>
<dbReference type="Gene3D" id="2.30.42.10">
    <property type="match status" value="1"/>
</dbReference>
<comment type="caution">
    <text evidence="3">The sequence shown here is derived from an EMBL/GenBank/DDBJ whole genome shotgun (WGS) entry which is preliminary data.</text>
</comment>
<evidence type="ECO:0000313" key="4">
    <source>
        <dbReference type="Proteomes" id="UP000298284"/>
    </source>
</evidence>
<evidence type="ECO:0000313" key="3">
    <source>
        <dbReference type="EMBL" id="TGD82968.1"/>
    </source>
</evidence>
<accession>A0A4Z0MUH7</accession>
<gene>
    <name evidence="3" type="ORF">EU557_04100</name>
</gene>
<feature type="domain" description="Tail specific protease" evidence="2">
    <location>
        <begin position="376"/>
        <end position="570"/>
    </location>
</feature>
<dbReference type="CDD" id="cd07562">
    <property type="entry name" value="Peptidase_S41_TRI"/>
    <property type="match status" value="1"/>
</dbReference>
<dbReference type="GO" id="GO:0006508">
    <property type="term" value="P:proteolysis"/>
    <property type="evidence" value="ECO:0007669"/>
    <property type="project" value="InterPro"/>
</dbReference>
<dbReference type="InterPro" id="IPR036034">
    <property type="entry name" value="PDZ_sf"/>
</dbReference>
<dbReference type="InterPro" id="IPR005151">
    <property type="entry name" value="Tail-specific_protease"/>
</dbReference>
<evidence type="ECO:0000259" key="2">
    <source>
        <dbReference type="SMART" id="SM00245"/>
    </source>
</evidence>